<dbReference type="Proteomes" id="UP001201701">
    <property type="component" value="Unassembled WGS sequence"/>
</dbReference>
<protein>
    <submittedName>
        <fullName evidence="2">Uncharacterized protein</fullName>
    </submittedName>
</protein>
<dbReference type="RefSeq" id="WP_239370484.1">
    <property type="nucleotide sequence ID" value="NZ_JAKREW010000063.1"/>
</dbReference>
<feature type="compositionally biased region" description="Basic and acidic residues" evidence="1">
    <location>
        <begin position="1"/>
        <end position="10"/>
    </location>
</feature>
<evidence type="ECO:0000313" key="3">
    <source>
        <dbReference type="Proteomes" id="UP001201701"/>
    </source>
</evidence>
<feature type="region of interest" description="Disordered" evidence="1">
    <location>
        <begin position="1"/>
        <end position="43"/>
    </location>
</feature>
<proteinExistence type="predicted"/>
<comment type="caution">
    <text evidence="2">The sequence shown here is derived from an EMBL/GenBank/DDBJ whole genome shotgun (WGS) entry which is preliminary data.</text>
</comment>
<evidence type="ECO:0000313" key="2">
    <source>
        <dbReference type="EMBL" id="MCG7508984.1"/>
    </source>
</evidence>
<name>A0ABS9QNF4_9HYPH</name>
<organism evidence="2 3">
    <name type="scientific">Mesorhizobium retamae</name>
    <dbReference type="NCBI Taxonomy" id="2912854"/>
    <lineage>
        <taxon>Bacteria</taxon>
        <taxon>Pseudomonadati</taxon>
        <taxon>Pseudomonadota</taxon>
        <taxon>Alphaproteobacteria</taxon>
        <taxon>Hyphomicrobiales</taxon>
        <taxon>Phyllobacteriaceae</taxon>
        <taxon>Mesorhizobium</taxon>
    </lineage>
</organism>
<sequence>MTQELRKQAEQARSNYRRLKGQRSRQNPPLDPPEFNAGDITDPTDGTLKKDIVLSGSGLTVHIPKYPQYYEDPWDGEHDTISLFWKRGADPEVSVAEILVPLGNPAQFPIPLTVPADNMRPDGIYSLKYRVKLFLGENEECLPIPLIVDTTPPWGIANPAAPDLPAEPITDEYLANNQDQVVVTIPQYPGAQKPGDRVLVWWVKEVPEDPEAVIPSAIADVGDPQVVIIPGSEIRKVGDGGCYVVYVLVDKATNASRISLYTRVAVALGALPQGLREPNIPLASDGLIDLEDAFAGVTVEIPEFQNWKSSDRVEVTWGATTVHAPELGPLPTFPIAIPIPAEVIQDEYGDAAGETPATVSYRILRGDMPFGPEQTIVQVNLSVIGPDLPDWPDPTNPNLPIATVYGEISNTENILTEDDNGKDAKFSFRLYDPCNEGELIDIYWDNTVVPEAQYTVKQGDQPGNPVDAVIPWRYIEAGGNNHELPVHYRIGAPGSPNQQRSQVTIVDVGANVITPEKPVFLKLFEDRILTCSSLDFDGTNHAVLVQVPDLSKYLADGDTVTLNWTPLGSTSGENILEDAIKEETVTLGPDHPATGFIWRVEPYDDHILPTFDPDGLGRVGRARIKYSFFYDNATRTSEQEEKLVGMYNAVGSCPLDGPTG</sequence>
<evidence type="ECO:0000256" key="1">
    <source>
        <dbReference type="SAM" id="MobiDB-lite"/>
    </source>
</evidence>
<accession>A0ABS9QNF4</accession>
<gene>
    <name evidence="2" type="ORF">L4923_28515</name>
</gene>
<reference evidence="2 3" key="1">
    <citation type="submission" date="2022-02" db="EMBL/GenBank/DDBJ databases">
        <title>Draft genome sequence of Mezorhizobium retamae strain IRAMC:0171 isolated from Retama raetam nodules.</title>
        <authorList>
            <person name="Bengaied R."/>
            <person name="Sbissi I."/>
            <person name="Huber K."/>
            <person name="Ghodbane F."/>
            <person name="Nouioui I."/>
            <person name="Tarhouni M."/>
            <person name="Gtari M."/>
        </authorList>
    </citation>
    <scope>NUCLEOTIDE SEQUENCE [LARGE SCALE GENOMIC DNA]</scope>
    <source>
        <strain evidence="2 3">IRAMC:0171</strain>
    </source>
</reference>
<dbReference type="EMBL" id="JAKREW010000063">
    <property type="protein sequence ID" value="MCG7508984.1"/>
    <property type="molecule type" value="Genomic_DNA"/>
</dbReference>
<keyword evidence="3" id="KW-1185">Reference proteome</keyword>